<evidence type="ECO:0000256" key="3">
    <source>
        <dbReference type="ARBA" id="ARBA00022737"/>
    </source>
</evidence>
<sequence>MGCRFFRELTELKTFANYATCDRSNLADWLGSLDPRFRQYTYGLVSCGLDRSLLHRVSEQQLLEDCGIRLGVHRSRILTAARGHPSQAGLRGLGGLGTKSPRDDMLHSK</sequence>
<dbReference type="Pfam" id="PF07647">
    <property type="entry name" value="SAM_2"/>
    <property type="match status" value="1"/>
</dbReference>
<comment type="caution">
    <text evidence="7">The sequence shown here is derived from an EMBL/GenBank/DDBJ whole genome shotgun (WGS) entry which is preliminary data.</text>
</comment>
<dbReference type="PROSITE" id="PS50105">
    <property type="entry name" value="SAM_DOMAIN"/>
    <property type="match status" value="1"/>
</dbReference>
<organism evidence="7 8">
    <name type="scientific">Saguinus oedipus</name>
    <name type="common">Cotton-top tamarin</name>
    <name type="synonym">Oedipomidas oedipus</name>
    <dbReference type="NCBI Taxonomy" id="9490"/>
    <lineage>
        <taxon>Eukaryota</taxon>
        <taxon>Metazoa</taxon>
        <taxon>Chordata</taxon>
        <taxon>Craniata</taxon>
        <taxon>Vertebrata</taxon>
        <taxon>Euteleostomi</taxon>
        <taxon>Mammalia</taxon>
        <taxon>Eutheria</taxon>
        <taxon>Euarchontoglires</taxon>
        <taxon>Primates</taxon>
        <taxon>Haplorrhini</taxon>
        <taxon>Platyrrhini</taxon>
        <taxon>Cebidae</taxon>
        <taxon>Callitrichinae</taxon>
        <taxon>Saguinus</taxon>
    </lineage>
</organism>
<protein>
    <submittedName>
        <fullName evidence="7">Sterile alpha and TIR motif-containing protein 1</fullName>
    </submittedName>
</protein>
<gene>
    <name evidence="7" type="primary">SARM1_2</name>
    <name evidence="7" type="ORF">P7K49_011267</name>
</gene>
<reference evidence="7 8" key="1">
    <citation type="submission" date="2023-05" db="EMBL/GenBank/DDBJ databases">
        <title>B98-5 Cell Line De Novo Hybrid Assembly: An Optical Mapping Approach.</title>
        <authorList>
            <person name="Kananen K."/>
            <person name="Auerbach J.A."/>
            <person name="Kautto E."/>
            <person name="Blachly J.S."/>
        </authorList>
    </citation>
    <scope>NUCLEOTIDE SEQUENCE [LARGE SCALE GENOMIC DNA]</scope>
    <source>
        <strain evidence="7">B95-8</strain>
        <tissue evidence="7">Cell line</tissue>
    </source>
</reference>
<evidence type="ECO:0000256" key="2">
    <source>
        <dbReference type="ARBA" id="ARBA00022490"/>
    </source>
</evidence>
<evidence type="ECO:0000313" key="7">
    <source>
        <dbReference type="EMBL" id="KAK2111521.1"/>
    </source>
</evidence>
<evidence type="ECO:0000259" key="6">
    <source>
        <dbReference type="PROSITE" id="PS50105"/>
    </source>
</evidence>
<evidence type="ECO:0000313" key="8">
    <source>
        <dbReference type="Proteomes" id="UP001266305"/>
    </source>
</evidence>
<dbReference type="InterPro" id="IPR039184">
    <property type="entry name" value="SARM1"/>
</dbReference>
<dbReference type="SMART" id="SM00454">
    <property type="entry name" value="SAM"/>
    <property type="match status" value="1"/>
</dbReference>
<dbReference type="PANTHER" id="PTHR22998">
    <property type="entry name" value="SARM1"/>
    <property type="match status" value="1"/>
</dbReference>
<dbReference type="EMBL" id="JASSZA010000005">
    <property type="protein sequence ID" value="KAK2111521.1"/>
    <property type="molecule type" value="Genomic_DNA"/>
</dbReference>
<keyword evidence="2" id="KW-0963">Cytoplasm</keyword>
<feature type="domain" description="SAM" evidence="6">
    <location>
        <begin position="25"/>
        <end position="87"/>
    </location>
</feature>
<evidence type="ECO:0000256" key="4">
    <source>
        <dbReference type="ARBA" id="ARBA00022801"/>
    </source>
</evidence>
<feature type="compositionally biased region" description="Basic and acidic residues" evidence="5">
    <location>
        <begin position="100"/>
        <end position="109"/>
    </location>
</feature>
<keyword evidence="3" id="KW-0677">Repeat</keyword>
<evidence type="ECO:0000256" key="1">
    <source>
        <dbReference type="ARBA" id="ARBA00004496"/>
    </source>
</evidence>
<name>A0ABQ9VQ86_SAGOE</name>
<dbReference type="Proteomes" id="UP001266305">
    <property type="component" value="Unassembled WGS sequence"/>
</dbReference>
<accession>A0ABQ9VQ86</accession>
<feature type="region of interest" description="Disordered" evidence="5">
    <location>
        <begin position="83"/>
        <end position="109"/>
    </location>
</feature>
<proteinExistence type="predicted"/>
<evidence type="ECO:0000256" key="5">
    <source>
        <dbReference type="SAM" id="MobiDB-lite"/>
    </source>
</evidence>
<keyword evidence="8" id="KW-1185">Reference proteome</keyword>
<dbReference type="SUPFAM" id="SSF47769">
    <property type="entry name" value="SAM/Pointed domain"/>
    <property type="match status" value="1"/>
</dbReference>
<dbReference type="Gene3D" id="1.10.150.50">
    <property type="entry name" value="Transcription Factor, Ets-1"/>
    <property type="match status" value="1"/>
</dbReference>
<comment type="subcellular location">
    <subcellularLocation>
        <location evidence="1">Cytoplasm</location>
    </subcellularLocation>
</comment>
<dbReference type="PANTHER" id="PTHR22998:SF1">
    <property type="entry name" value="NAD(+) HYDROLASE SARM1"/>
    <property type="match status" value="1"/>
</dbReference>
<dbReference type="InterPro" id="IPR001660">
    <property type="entry name" value="SAM"/>
</dbReference>
<dbReference type="InterPro" id="IPR013761">
    <property type="entry name" value="SAM/pointed_sf"/>
</dbReference>
<keyword evidence="4" id="KW-0378">Hydrolase</keyword>
<dbReference type="CDD" id="cd09502">
    <property type="entry name" value="SAM_SARM1-like_repeat2"/>
    <property type="match status" value="1"/>
</dbReference>